<name>A0AAD9WX12_9ROSI</name>
<feature type="region of interest" description="Disordered" evidence="1">
    <location>
        <begin position="293"/>
        <end position="345"/>
    </location>
</feature>
<gene>
    <name evidence="3" type="ORF">Ddye_021591</name>
</gene>
<feature type="domain" description="Zinc finger PMZ-type" evidence="2">
    <location>
        <begin position="248"/>
        <end position="275"/>
    </location>
</feature>
<dbReference type="GO" id="GO:0008270">
    <property type="term" value="F:zinc ion binding"/>
    <property type="evidence" value="ECO:0007669"/>
    <property type="project" value="InterPro"/>
</dbReference>
<dbReference type="EMBL" id="JANJYI010000006">
    <property type="protein sequence ID" value="KAK2646396.1"/>
    <property type="molecule type" value="Genomic_DNA"/>
</dbReference>
<reference evidence="3" key="1">
    <citation type="journal article" date="2023" name="Plant J.">
        <title>Genome sequences and population genomics provide insights into the demographic history, inbreeding, and mutation load of two 'living fossil' tree species of Dipteronia.</title>
        <authorList>
            <person name="Feng Y."/>
            <person name="Comes H.P."/>
            <person name="Chen J."/>
            <person name="Zhu S."/>
            <person name="Lu R."/>
            <person name="Zhang X."/>
            <person name="Li P."/>
            <person name="Qiu J."/>
            <person name="Olsen K.M."/>
            <person name="Qiu Y."/>
        </authorList>
    </citation>
    <scope>NUCLEOTIDE SEQUENCE</scope>
    <source>
        <strain evidence="3">KIB01</strain>
    </source>
</reference>
<protein>
    <recommendedName>
        <fullName evidence="2">Zinc finger PMZ-type domain-containing protein</fullName>
    </recommendedName>
</protein>
<evidence type="ECO:0000259" key="2">
    <source>
        <dbReference type="SMART" id="SM00575"/>
    </source>
</evidence>
<evidence type="ECO:0000256" key="1">
    <source>
        <dbReference type="SAM" id="MobiDB-lite"/>
    </source>
</evidence>
<dbReference type="AlphaFoldDB" id="A0AAD9WX12"/>
<dbReference type="InterPro" id="IPR018289">
    <property type="entry name" value="MULE_transposase_dom"/>
</dbReference>
<evidence type="ECO:0000313" key="3">
    <source>
        <dbReference type="EMBL" id="KAK2646396.1"/>
    </source>
</evidence>
<proteinExistence type="predicted"/>
<sequence length="345" mass="39136">MIDGAIKEQYSKLREYAAEVMRMNTDTTILLKCDDSGRCFTKGYHIGQLLTAVGVDTNNQMYPVAYVVVEAETKDTWGWFLDQLAPDLELNNSFGIVWISDKQKGLIDAIVERFNQWMEKMKTESLPAYNWLAGKDAKHWSRVFFKDTALCDMVCNNMCEVFNAAILAARDKQIITMLEMIRNYMMTRLVRKRAEVEKWSHEIGPKVFRFVEKVKQESVYCYSEYSGNSTYQVRAHGDEQFVVDINDKTYGCNKWQLIGIPYVHGMAALLSTNHNPMDFIHLRYKKESTDSVRGSVADEGVSESVGGSQADEGSQLIGGSQSVSGLQAELQDGRPMGGKMRKSKK</sequence>
<keyword evidence="4" id="KW-1185">Reference proteome</keyword>
<dbReference type="Proteomes" id="UP001280121">
    <property type="component" value="Unassembled WGS sequence"/>
</dbReference>
<dbReference type="InterPro" id="IPR006564">
    <property type="entry name" value="Znf_PMZ"/>
</dbReference>
<organism evidence="3 4">
    <name type="scientific">Dipteronia dyeriana</name>
    <dbReference type="NCBI Taxonomy" id="168575"/>
    <lineage>
        <taxon>Eukaryota</taxon>
        <taxon>Viridiplantae</taxon>
        <taxon>Streptophyta</taxon>
        <taxon>Embryophyta</taxon>
        <taxon>Tracheophyta</taxon>
        <taxon>Spermatophyta</taxon>
        <taxon>Magnoliopsida</taxon>
        <taxon>eudicotyledons</taxon>
        <taxon>Gunneridae</taxon>
        <taxon>Pentapetalae</taxon>
        <taxon>rosids</taxon>
        <taxon>malvids</taxon>
        <taxon>Sapindales</taxon>
        <taxon>Sapindaceae</taxon>
        <taxon>Hippocastanoideae</taxon>
        <taxon>Acereae</taxon>
        <taxon>Dipteronia</taxon>
    </lineage>
</organism>
<evidence type="ECO:0000313" key="4">
    <source>
        <dbReference type="Proteomes" id="UP001280121"/>
    </source>
</evidence>
<accession>A0AAD9WX12</accession>
<comment type="caution">
    <text evidence="3">The sequence shown here is derived from an EMBL/GenBank/DDBJ whole genome shotgun (WGS) entry which is preliminary data.</text>
</comment>
<dbReference type="Pfam" id="PF10551">
    <property type="entry name" value="MULE"/>
    <property type="match status" value="1"/>
</dbReference>
<dbReference type="PANTHER" id="PTHR31973">
    <property type="entry name" value="POLYPROTEIN, PUTATIVE-RELATED"/>
    <property type="match status" value="1"/>
</dbReference>
<dbReference type="PANTHER" id="PTHR31973:SF187">
    <property type="entry name" value="MUTATOR TRANSPOSASE MUDRA PROTEIN"/>
    <property type="match status" value="1"/>
</dbReference>
<dbReference type="SMART" id="SM00575">
    <property type="entry name" value="ZnF_PMZ"/>
    <property type="match status" value="1"/>
</dbReference>